<dbReference type="EMBL" id="SLXO01000011">
    <property type="protein sequence ID" value="TCP31488.1"/>
    <property type="molecule type" value="Genomic_DNA"/>
</dbReference>
<dbReference type="RefSeq" id="WP_132709297.1">
    <property type="nucleotide sequence ID" value="NZ_JACIGF010000011.1"/>
</dbReference>
<dbReference type="InterPro" id="IPR016181">
    <property type="entry name" value="Acyl_CoA_acyltransferase"/>
</dbReference>
<name>A0A4R2PAS7_RHOSA</name>
<keyword evidence="2 6" id="KW-0808">Transferase</keyword>
<dbReference type="InParanoid" id="A0A4R2PAS7"/>
<dbReference type="Pfam" id="PF00765">
    <property type="entry name" value="Autoind_synth"/>
    <property type="match status" value="1"/>
</dbReference>
<dbReference type="GO" id="GO:0061579">
    <property type="term" value="F:N-acyl homoserine lactone synthase activity"/>
    <property type="evidence" value="ECO:0007669"/>
    <property type="project" value="UniProtKB-UniRule"/>
</dbReference>
<dbReference type="GO" id="GO:0007165">
    <property type="term" value="P:signal transduction"/>
    <property type="evidence" value="ECO:0007669"/>
    <property type="project" value="TreeGrafter"/>
</dbReference>
<keyword evidence="8" id="KW-1185">Reference proteome</keyword>
<protein>
    <recommendedName>
        <fullName evidence="6">Acyl-homoserine-lactone synthase</fullName>
        <ecNumber evidence="6">2.3.1.184</ecNumber>
    </recommendedName>
    <alternativeName>
        <fullName evidence="6">Autoinducer synthesis protein</fullName>
    </alternativeName>
</protein>
<comment type="catalytic activity">
    <reaction evidence="6">
        <text>a fatty acyl-[ACP] + S-adenosyl-L-methionine = an N-acyl-L-homoserine lactone + S-methyl-5'-thioadenosine + holo-[ACP] + H(+)</text>
        <dbReference type="Rhea" id="RHEA:10096"/>
        <dbReference type="Rhea" id="RHEA-COMP:9685"/>
        <dbReference type="Rhea" id="RHEA-COMP:14125"/>
        <dbReference type="ChEBI" id="CHEBI:15378"/>
        <dbReference type="ChEBI" id="CHEBI:17509"/>
        <dbReference type="ChEBI" id="CHEBI:55474"/>
        <dbReference type="ChEBI" id="CHEBI:59789"/>
        <dbReference type="ChEBI" id="CHEBI:64479"/>
        <dbReference type="ChEBI" id="CHEBI:138651"/>
        <dbReference type="EC" id="2.3.1.184"/>
    </reaction>
</comment>
<evidence type="ECO:0000256" key="1">
    <source>
        <dbReference type="ARBA" id="ARBA00022654"/>
    </source>
</evidence>
<comment type="similarity">
    <text evidence="5 6">Belongs to the autoinducer synthase family.</text>
</comment>
<evidence type="ECO:0000313" key="8">
    <source>
        <dbReference type="Proteomes" id="UP000295399"/>
    </source>
</evidence>
<dbReference type="PANTHER" id="PTHR39322">
    <property type="entry name" value="ACYL-HOMOSERINE-LACTONE SYNTHASE"/>
    <property type="match status" value="1"/>
</dbReference>
<sequence>MTILITPQNRHRYAAELDGVYRLRHWTFNEWLGWGLAQREGREVDPYDDQAIHFVKLADDGEVLSCWRAMPTTRPYMTLEVYPEVFGDREPPVSPDIWELSKFCTARYRLKDDKAATYRIIAEMTVAVTEFCVAYGVTELLSVQSAVVTRVANMFLGEPIWTGPTVWPGDTDATLYSYEPSLMQAHVLRARHGLAAGPSLDHFDVLGLKTVAA</sequence>
<keyword evidence="3 6" id="KW-0949">S-adenosyl-L-methionine</keyword>
<evidence type="ECO:0000256" key="5">
    <source>
        <dbReference type="PROSITE-ProRule" id="PRU00533"/>
    </source>
</evidence>
<dbReference type="InterPro" id="IPR001690">
    <property type="entry name" value="Autoind_synthase"/>
</dbReference>
<dbReference type="OrthoDB" id="6169313at2"/>
<organism evidence="7 8">
    <name type="scientific">Rhodothalassium salexigens DSM 2132</name>
    <dbReference type="NCBI Taxonomy" id="1188247"/>
    <lineage>
        <taxon>Bacteria</taxon>
        <taxon>Pseudomonadati</taxon>
        <taxon>Pseudomonadota</taxon>
        <taxon>Alphaproteobacteria</taxon>
        <taxon>Rhodothalassiales</taxon>
        <taxon>Rhodothalassiaceae</taxon>
        <taxon>Rhodothalassium</taxon>
    </lineage>
</organism>
<proteinExistence type="inferred from homology"/>
<keyword evidence="1 5" id="KW-0673">Quorum sensing</keyword>
<gene>
    <name evidence="7" type="ORF">EV659_11158</name>
</gene>
<dbReference type="SUPFAM" id="SSF55729">
    <property type="entry name" value="Acyl-CoA N-acyltransferases (Nat)"/>
    <property type="match status" value="1"/>
</dbReference>
<dbReference type="PROSITE" id="PS51187">
    <property type="entry name" value="AUTOINDUCER_SYNTH_2"/>
    <property type="match status" value="1"/>
</dbReference>
<evidence type="ECO:0000256" key="3">
    <source>
        <dbReference type="ARBA" id="ARBA00022691"/>
    </source>
</evidence>
<comment type="caution">
    <text evidence="7">The sequence shown here is derived from an EMBL/GenBank/DDBJ whole genome shotgun (WGS) entry which is preliminary data.</text>
</comment>
<accession>A0A4R2PAS7</accession>
<dbReference type="Proteomes" id="UP000295399">
    <property type="component" value="Unassembled WGS sequence"/>
</dbReference>
<keyword evidence="4 5" id="KW-0071">Autoinducer synthesis</keyword>
<dbReference type="GO" id="GO:0009372">
    <property type="term" value="P:quorum sensing"/>
    <property type="evidence" value="ECO:0007669"/>
    <property type="project" value="UniProtKB-UniRule"/>
</dbReference>
<dbReference type="Gene3D" id="3.40.630.30">
    <property type="match status" value="1"/>
</dbReference>
<dbReference type="EC" id="2.3.1.184" evidence="6"/>
<evidence type="ECO:0000256" key="4">
    <source>
        <dbReference type="ARBA" id="ARBA00022929"/>
    </source>
</evidence>
<dbReference type="AlphaFoldDB" id="A0A4R2PAS7"/>
<reference evidence="7 8" key="1">
    <citation type="submission" date="2019-03" db="EMBL/GenBank/DDBJ databases">
        <title>Genomic Encyclopedia of Type Strains, Phase IV (KMG-IV): sequencing the most valuable type-strain genomes for metagenomic binning, comparative biology and taxonomic classification.</title>
        <authorList>
            <person name="Goeker M."/>
        </authorList>
    </citation>
    <scope>NUCLEOTIDE SEQUENCE [LARGE SCALE GENOMIC DNA]</scope>
    <source>
        <strain evidence="7 8">DSM 2132</strain>
    </source>
</reference>
<evidence type="ECO:0000313" key="7">
    <source>
        <dbReference type="EMBL" id="TCP31488.1"/>
    </source>
</evidence>
<evidence type="ECO:0000256" key="6">
    <source>
        <dbReference type="RuleBase" id="RU361135"/>
    </source>
</evidence>
<dbReference type="PANTHER" id="PTHR39322:SF1">
    <property type="entry name" value="ISOVALERYL-HOMOSERINE LACTONE SYNTHASE"/>
    <property type="match status" value="1"/>
</dbReference>
<evidence type="ECO:0000256" key="2">
    <source>
        <dbReference type="ARBA" id="ARBA00022679"/>
    </source>
</evidence>
<dbReference type="PRINTS" id="PR01549">
    <property type="entry name" value="AUTOINDCRSYN"/>
</dbReference>